<accession>A0A481Z3D2</accession>
<name>A0A481Z3D2_9VIRU</name>
<dbReference type="EMBL" id="MK500481">
    <property type="protein sequence ID" value="QBK90398.1"/>
    <property type="molecule type" value="Genomic_DNA"/>
</dbReference>
<evidence type="ECO:0000313" key="2">
    <source>
        <dbReference type="EMBL" id="QBK90398.1"/>
    </source>
</evidence>
<reference evidence="2" key="1">
    <citation type="journal article" date="2019" name="MBio">
        <title>Virus Genomes from Deep Sea Sediments Expand the Ocean Megavirome and Support Independent Origins of Viral Gigantism.</title>
        <authorList>
            <person name="Backstrom D."/>
            <person name="Yutin N."/>
            <person name="Jorgensen S.L."/>
            <person name="Dharamshi J."/>
            <person name="Homa F."/>
            <person name="Zaremba-Niedwiedzka K."/>
            <person name="Spang A."/>
            <person name="Wolf Y.I."/>
            <person name="Koonin E.V."/>
            <person name="Ettema T.J."/>
        </authorList>
    </citation>
    <scope>NUCLEOTIDE SEQUENCE</scope>
</reference>
<keyword evidence="1 2" id="KW-0812">Transmembrane</keyword>
<evidence type="ECO:0000256" key="1">
    <source>
        <dbReference type="SAM" id="Phobius"/>
    </source>
</evidence>
<proteinExistence type="predicted"/>
<keyword evidence="1" id="KW-1133">Transmembrane helix</keyword>
<organism evidence="2">
    <name type="scientific">Pithovirus LCPAC103</name>
    <dbReference type="NCBI Taxonomy" id="2506588"/>
    <lineage>
        <taxon>Viruses</taxon>
        <taxon>Pithoviruses</taxon>
    </lineage>
</organism>
<gene>
    <name evidence="2" type="ORF">LCPAC103_00790</name>
</gene>
<sequence length="164" mass="18618">MFGMKNFVAKPELAPGELPENSWLAAFAKDPEVALWPVITIVAIVILWLSEQGSQNCLNGKCHQIAPVLKSDDSVDQIIKKLDDGLERHWSFVPWRLAALVAIFVGIMVMVILWKGFPNGLLTFTVFAFIFVGVYFSFNYTSAQVIRPKVEQQRKLLKQLKRRL</sequence>
<feature type="transmembrane region" description="Helical" evidence="1">
    <location>
        <begin position="33"/>
        <end position="50"/>
    </location>
</feature>
<feature type="transmembrane region" description="Helical" evidence="1">
    <location>
        <begin position="97"/>
        <end position="114"/>
    </location>
</feature>
<keyword evidence="1" id="KW-0472">Membrane</keyword>
<feature type="transmembrane region" description="Helical" evidence="1">
    <location>
        <begin position="120"/>
        <end position="138"/>
    </location>
</feature>
<protein>
    <submittedName>
        <fullName evidence="2">3 transmembrane helices protein</fullName>
    </submittedName>
</protein>